<feature type="domain" description="tRNA(Ile)-lysidine synthase substrate-binding" evidence="10">
    <location>
        <begin position="248"/>
        <end position="313"/>
    </location>
</feature>
<dbReference type="SUPFAM" id="SSF52402">
    <property type="entry name" value="Adenine nucleotide alpha hydrolases-like"/>
    <property type="match status" value="1"/>
</dbReference>
<dbReference type="PANTHER" id="PTHR43033">
    <property type="entry name" value="TRNA(ILE)-LYSIDINE SYNTHASE-RELATED"/>
    <property type="match status" value="1"/>
</dbReference>
<dbReference type="InterPro" id="IPR012796">
    <property type="entry name" value="Lysidine-tRNA-synth_C"/>
</dbReference>
<evidence type="ECO:0000259" key="10">
    <source>
        <dbReference type="Pfam" id="PF09179"/>
    </source>
</evidence>
<dbReference type="Pfam" id="PF11734">
    <property type="entry name" value="TilS_C"/>
    <property type="match status" value="1"/>
</dbReference>
<dbReference type="CDD" id="cd01992">
    <property type="entry name" value="TilS_N"/>
    <property type="match status" value="1"/>
</dbReference>
<feature type="domain" description="Lysidine-tRNA(Ile) synthetase C-terminal" evidence="11">
    <location>
        <begin position="375"/>
        <end position="421"/>
    </location>
</feature>
<dbReference type="EMBL" id="NTKD01000005">
    <property type="protein sequence ID" value="PDH41291.1"/>
    <property type="molecule type" value="Genomic_DNA"/>
</dbReference>
<evidence type="ECO:0000256" key="3">
    <source>
        <dbReference type="ARBA" id="ARBA00022598"/>
    </source>
</evidence>
<keyword evidence="5 8" id="KW-0547">Nucleotide-binding</keyword>
<dbReference type="Pfam" id="PF01171">
    <property type="entry name" value="ATP_bind_3"/>
    <property type="match status" value="1"/>
</dbReference>
<feature type="domain" description="tRNA(Ile)-lysidine/2-thiocytidine synthase N-terminal" evidence="9">
    <location>
        <begin position="25"/>
        <end position="200"/>
    </location>
</feature>
<evidence type="ECO:0000256" key="2">
    <source>
        <dbReference type="ARBA" id="ARBA00022490"/>
    </source>
</evidence>
<keyword evidence="3 8" id="KW-0436">Ligase</keyword>
<reference evidence="12 13" key="1">
    <citation type="submission" date="2017-08" db="EMBL/GenBank/DDBJ databases">
        <title>Fine stratification of microbial communities through a metagenomic profile of the photic zone.</title>
        <authorList>
            <person name="Haro-Moreno J.M."/>
            <person name="Lopez-Perez M."/>
            <person name="De La Torre J."/>
            <person name="Picazo A."/>
            <person name="Camacho A."/>
            <person name="Rodriguez-Valera F."/>
        </authorList>
    </citation>
    <scope>NUCLEOTIDE SEQUENCE [LARGE SCALE GENOMIC DNA]</scope>
    <source>
        <strain evidence="12">MED-G24</strain>
    </source>
</reference>
<dbReference type="SUPFAM" id="SSF82829">
    <property type="entry name" value="MesJ substrate recognition domain-like"/>
    <property type="match status" value="1"/>
</dbReference>
<dbReference type="HAMAP" id="MF_01161">
    <property type="entry name" value="tRNA_Ile_lys_synt"/>
    <property type="match status" value="1"/>
</dbReference>
<protein>
    <recommendedName>
        <fullName evidence="8">tRNA(Ile)-lysidine synthase</fullName>
        <ecNumber evidence="8">6.3.4.19</ecNumber>
    </recommendedName>
    <alternativeName>
        <fullName evidence="8">tRNA(Ile)-2-lysyl-cytidine synthase</fullName>
    </alternativeName>
    <alternativeName>
        <fullName evidence="8">tRNA(Ile)-lysidine synthetase</fullName>
    </alternativeName>
</protein>
<evidence type="ECO:0000256" key="5">
    <source>
        <dbReference type="ARBA" id="ARBA00022741"/>
    </source>
</evidence>
<dbReference type="GO" id="GO:0005737">
    <property type="term" value="C:cytoplasm"/>
    <property type="evidence" value="ECO:0007669"/>
    <property type="project" value="UniProtKB-SubCell"/>
</dbReference>
<dbReference type="PANTHER" id="PTHR43033:SF1">
    <property type="entry name" value="TRNA(ILE)-LYSIDINE SYNTHASE-RELATED"/>
    <property type="match status" value="1"/>
</dbReference>
<evidence type="ECO:0000256" key="6">
    <source>
        <dbReference type="ARBA" id="ARBA00022840"/>
    </source>
</evidence>
<keyword evidence="6 8" id="KW-0067">ATP-binding</keyword>
<evidence type="ECO:0000256" key="4">
    <source>
        <dbReference type="ARBA" id="ARBA00022694"/>
    </source>
</evidence>
<dbReference type="InterPro" id="IPR015262">
    <property type="entry name" value="tRNA_Ile_lys_synt_subst-bd"/>
</dbReference>
<dbReference type="InterPro" id="IPR014729">
    <property type="entry name" value="Rossmann-like_a/b/a_fold"/>
</dbReference>
<organism evidence="12 13">
    <name type="scientific">OM182 bacterium MED-G24</name>
    <dbReference type="NCBI Taxonomy" id="1986255"/>
    <lineage>
        <taxon>Bacteria</taxon>
        <taxon>Pseudomonadati</taxon>
        <taxon>Pseudomonadota</taxon>
        <taxon>Gammaproteobacteria</taxon>
        <taxon>OMG group</taxon>
        <taxon>OM182 clade</taxon>
    </lineage>
</organism>
<dbReference type="NCBIfam" id="TIGR02432">
    <property type="entry name" value="lysidine_TilS_N"/>
    <property type="match status" value="1"/>
</dbReference>
<gene>
    <name evidence="8 12" type="primary">tilS</name>
    <name evidence="12" type="ORF">CNE99_02035</name>
</gene>
<comment type="catalytic activity">
    <reaction evidence="7 8">
        <text>cytidine(34) in tRNA(Ile2) + L-lysine + ATP = lysidine(34) in tRNA(Ile2) + AMP + diphosphate + H(+)</text>
        <dbReference type="Rhea" id="RHEA:43744"/>
        <dbReference type="Rhea" id="RHEA-COMP:10625"/>
        <dbReference type="Rhea" id="RHEA-COMP:10670"/>
        <dbReference type="ChEBI" id="CHEBI:15378"/>
        <dbReference type="ChEBI" id="CHEBI:30616"/>
        <dbReference type="ChEBI" id="CHEBI:32551"/>
        <dbReference type="ChEBI" id="CHEBI:33019"/>
        <dbReference type="ChEBI" id="CHEBI:82748"/>
        <dbReference type="ChEBI" id="CHEBI:83665"/>
        <dbReference type="ChEBI" id="CHEBI:456215"/>
        <dbReference type="EC" id="6.3.4.19"/>
    </reaction>
</comment>
<comment type="domain">
    <text evidence="8">The N-terminal region contains the highly conserved SGGXDS motif, predicted to be a P-loop motif involved in ATP binding.</text>
</comment>
<dbReference type="AlphaFoldDB" id="A0A2A5WXY6"/>
<dbReference type="EC" id="6.3.4.19" evidence="8"/>
<dbReference type="GO" id="GO:0005524">
    <property type="term" value="F:ATP binding"/>
    <property type="evidence" value="ECO:0007669"/>
    <property type="project" value="UniProtKB-UniRule"/>
</dbReference>
<name>A0A2A5WXY6_9GAMM</name>
<dbReference type="InterPro" id="IPR011063">
    <property type="entry name" value="TilS/TtcA_N"/>
</dbReference>
<comment type="function">
    <text evidence="8">Ligates lysine onto the cytidine present at position 34 of the AUA codon-specific tRNA(Ile) that contains the anticodon CAU, in an ATP-dependent manner. Cytidine is converted to lysidine, thus changing the amino acid specificity of the tRNA from methionine to isoleucine.</text>
</comment>
<evidence type="ECO:0000256" key="8">
    <source>
        <dbReference type="HAMAP-Rule" id="MF_01161"/>
    </source>
</evidence>
<evidence type="ECO:0000256" key="1">
    <source>
        <dbReference type="ARBA" id="ARBA00004496"/>
    </source>
</evidence>
<keyword evidence="2 8" id="KW-0963">Cytoplasm</keyword>
<dbReference type="NCBIfam" id="TIGR02433">
    <property type="entry name" value="lysidine_TilS_C"/>
    <property type="match status" value="1"/>
</dbReference>
<dbReference type="GO" id="GO:0032267">
    <property type="term" value="F:tRNA(Ile)-lysidine synthase activity"/>
    <property type="evidence" value="ECO:0007669"/>
    <property type="project" value="UniProtKB-EC"/>
</dbReference>
<evidence type="ECO:0000313" key="12">
    <source>
        <dbReference type="EMBL" id="PDH41291.1"/>
    </source>
</evidence>
<evidence type="ECO:0000259" key="11">
    <source>
        <dbReference type="Pfam" id="PF11734"/>
    </source>
</evidence>
<dbReference type="GO" id="GO:0006400">
    <property type="term" value="P:tRNA modification"/>
    <property type="evidence" value="ECO:0007669"/>
    <property type="project" value="UniProtKB-UniRule"/>
</dbReference>
<accession>A0A2A5WXY6</accession>
<comment type="subcellular location">
    <subcellularLocation>
        <location evidence="1 8">Cytoplasm</location>
    </subcellularLocation>
</comment>
<proteinExistence type="inferred from homology"/>
<evidence type="ECO:0000313" key="13">
    <source>
        <dbReference type="Proteomes" id="UP000219327"/>
    </source>
</evidence>
<comment type="similarity">
    <text evidence="8">Belongs to the tRNA(Ile)-lysidine synthase family.</text>
</comment>
<keyword evidence="4 8" id="KW-0819">tRNA processing</keyword>
<feature type="binding site" evidence="8">
    <location>
        <begin position="30"/>
        <end position="35"/>
    </location>
    <ligand>
        <name>ATP</name>
        <dbReference type="ChEBI" id="CHEBI:30616"/>
    </ligand>
</feature>
<sequence length="453" mass="50377">MADSDSRGVLPTTSVQRLRAHLGRLVIGLSGGMDSVVLLDAVQSLTLSQLQPQLHAVHVNHHLQPVAGEFEQVCRDVTQRLGVQLTVLNVSVPEGGSLEESARRARYEAFATFMEEDDLLLLAHHREDQVETLLLSILRGQHPTGGMPHDRPLQVGQLFRPLLPVAHSVLFDYAIERELRWVDDPSNDDTSLDRNYIRHNILPNLANRFENAIARMFAVTERLAQRERLLRSYASRDLETVRVAQGYLDIEALLGVPEIHRGEVIRSYLDALGLPQPGERVLSEVLRVLSARPDAEPEIRWQNVVCRRYRGNLMMTSPDPGPIEAVSWVSGEPMPREISVLNDDDSLTGKADFLVGRERAQDGHGLRDGLAGEFRSRRPGDRFADGRRLKDVFVEVGVPHWVRGFVPLFCADAGILAIPALPAYGTPMVVARGAEVDSGGQLRVSWPGQPYSD</sequence>
<dbReference type="Gene3D" id="1.20.59.20">
    <property type="match status" value="1"/>
</dbReference>
<comment type="caution">
    <text evidence="12">The sequence shown here is derived from an EMBL/GenBank/DDBJ whole genome shotgun (WGS) entry which is preliminary data.</text>
</comment>
<dbReference type="Gene3D" id="3.40.50.620">
    <property type="entry name" value="HUPs"/>
    <property type="match status" value="1"/>
</dbReference>
<dbReference type="Pfam" id="PF09179">
    <property type="entry name" value="TilS"/>
    <property type="match status" value="1"/>
</dbReference>
<dbReference type="InterPro" id="IPR012094">
    <property type="entry name" value="tRNA_Ile_lys_synt"/>
</dbReference>
<dbReference type="SUPFAM" id="SSF56037">
    <property type="entry name" value="PheT/TilS domain"/>
    <property type="match status" value="1"/>
</dbReference>
<dbReference type="Proteomes" id="UP000219327">
    <property type="component" value="Unassembled WGS sequence"/>
</dbReference>
<evidence type="ECO:0000256" key="7">
    <source>
        <dbReference type="ARBA" id="ARBA00048539"/>
    </source>
</evidence>
<evidence type="ECO:0000259" key="9">
    <source>
        <dbReference type="Pfam" id="PF01171"/>
    </source>
</evidence>
<dbReference type="InterPro" id="IPR012795">
    <property type="entry name" value="tRNA_Ile_lys_synt_N"/>
</dbReference>